<accession>A0A974CFS6</accession>
<dbReference type="InterPro" id="IPR035901">
    <property type="entry name" value="GIY-YIG_endonuc_sf"/>
</dbReference>
<dbReference type="Pfam" id="PF26215">
    <property type="entry name" value="HTH_animal"/>
    <property type="match status" value="1"/>
</dbReference>
<dbReference type="Gene3D" id="3.40.1440.10">
    <property type="entry name" value="GIY-YIG endonuclease"/>
    <property type="match status" value="1"/>
</dbReference>
<sequence length="384" mass="43569">MGARFAPTYANLYLGWWEETHILGADAPGLEYVVMYRRFIDALLFVWNGSEGDFNMFLQDLGNVELNLAFTVKVTVYLNLYIYIEKEGIATTVHTKPSAGNSLLRADSCHPSHFNKGIPRGQFLRLRRNCSSDDNFLKESCKLQDKFLAKGYTLATLREALKFALSVDRSTLLKDKRTGKLGRGPQYTQPATLSTKYSRQFNRIKSIVGKYLPILHADKDFKEILRTGYKIVARRAPTIGFILAPGLYSRVSKSKTWLQSVGMFKCNATRCVTCAVSVVYLLTCRVCYKQYVGCTVRPMKERIREHINTIRSGSEATVVSRHFKMCSNSNVAMLKAQGIERITLNVRGGDLRAKLLRAEVKWIHKLNTRQPQGLNSVFDISCYI</sequence>
<gene>
    <name evidence="2" type="ORF">XELAEV_18034798mg</name>
</gene>
<organism evidence="2 3">
    <name type="scientific">Xenopus laevis</name>
    <name type="common">African clawed frog</name>
    <dbReference type="NCBI Taxonomy" id="8355"/>
    <lineage>
        <taxon>Eukaryota</taxon>
        <taxon>Metazoa</taxon>
        <taxon>Chordata</taxon>
        <taxon>Craniata</taxon>
        <taxon>Vertebrata</taxon>
        <taxon>Euteleostomi</taxon>
        <taxon>Amphibia</taxon>
        <taxon>Batrachia</taxon>
        <taxon>Anura</taxon>
        <taxon>Pipoidea</taxon>
        <taxon>Pipidae</taxon>
        <taxon>Xenopodinae</taxon>
        <taxon>Xenopus</taxon>
        <taxon>Xenopus</taxon>
    </lineage>
</organism>
<evidence type="ECO:0000259" key="1">
    <source>
        <dbReference type="Pfam" id="PF26215"/>
    </source>
</evidence>
<proteinExistence type="predicted"/>
<reference evidence="3" key="1">
    <citation type="journal article" date="2016" name="Nature">
        <title>Genome evolution in the allotetraploid frog Xenopus laevis.</title>
        <authorList>
            <person name="Session A.M."/>
            <person name="Uno Y."/>
            <person name="Kwon T."/>
            <person name="Chapman J.A."/>
            <person name="Toyoda A."/>
            <person name="Takahashi S."/>
            <person name="Fukui A."/>
            <person name="Hikosaka A."/>
            <person name="Suzuki A."/>
            <person name="Kondo M."/>
            <person name="van Heeringen S.J."/>
            <person name="Quigley I."/>
            <person name="Heinz S."/>
            <person name="Ogino H."/>
            <person name="Ochi H."/>
            <person name="Hellsten U."/>
            <person name="Lyons J.B."/>
            <person name="Simakov O."/>
            <person name="Putnam N."/>
            <person name="Stites J."/>
            <person name="Kuroki Y."/>
            <person name="Tanaka T."/>
            <person name="Michiue T."/>
            <person name="Watanabe M."/>
            <person name="Bogdanovic O."/>
            <person name="Lister R."/>
            <person name="Georgiou G."/>
            <person name="Paranjpe S.S."/>
            <person name="van Kruijsbergen I."/>
            <person name="Shu S."/>
            <person name="Carlson J."/>
            <person name="Kinoshita T."/>
            <person name="Ohta Y."/>
            <person name="Mawaribuchi S."/>
            <person name="Jenkins J."/>
            <person name="Grimwood J."/>
            <person name="Schmutz J."/>
            <person name="Mitros T."/>
            <person name="Mozaffari S.V."/>
            <person name="Suzuki Y."/>
            <person name="Haramoto Y."/>
            <person name="Yamamoto T.S."/>
            <person name="Takagi C."/>
            <person name="Heald R."/>
            <person name="Miller K."/>
            <person name="Haudenschild C."/>
            <person name="Kitzman J."/>
            <person name="Nakayama T."/>
            <person name="Izutsu Y."/>
            <person name="Robert J."/>
            <person name="Fortriede J."/>
            <person name="Burns K."/>
            <person name="Lotay V."/>
            <person name="Karimi K."/>
            <person name="Yasuoka Y."/>
            <person name="Dichmann D.S."/>
            <person name="Flajnik M.F."/>
            <person name="Houston D.W."/>
            <person name="Shendure J."/>
            <person name="DuPasquier L."/>
            <person name="Vize P.D."/>
            <person name="Zorn A.M."/>
            <person name="Ito M."/>
            <person name="Marcotte E.M."/>
            <person name="Wallingford J.B."/>
            <person name="Ito Y."/>
            <person name="Asashima M."/>
            <person name="Ueno N."/>
            <person name="Matsuda Y."/>
            <person name="Veenstra G.J."/>
            <person name="Fujiyama A."/>
            <person name="Harland R.M."/>
            <person name="Taira M."/>
            <person name="Rokhsar D.S."/>
        </authorList>
    </citation>
    <scope>NUCLEOTIDE SEQUENCE [LARGE SCALE GENOMIC DNA]</scope>
    <source>
        <strain evidence="3">J</strain>
    </source>
</reference>
<dbReference type="Proteomes" id="UP000694892">
    <property type="component" value="Chromosome 7L"/>
</dbReference>
<name>A0A974CFS6_XENLA</name>
<dbReference type="EMBL" id="CM004478">
    <property type="protein sequence ID" value="OCT71820.1"/>
    <property type="molecule type" value="Genomic_DNA"/>
</dbReference>
<dbReference type="PANTHER" id="PTHR21301">
    <property type="entry name" value="REVERSE TRANSCRIPTASE"/>
    <property type="match status" value="1"/>
</dbReference>
<feature type="domain" description="Helix-turn-helix" evidence="1">
    <location>
        <begin position="103"/>
        <end position="155"/>
    </location>
</feature>
<dbReference type="InterPro" id="IPR058912">
    <property type="entry name" value="HTH_animal"/>
</dbReference>
<evidence type="ECO:0000313" key="3">
    <source>
        <dbReference type="Proteomes" id="UP000694892"/>
    </source>
</evidence>
<evidence type="ECO:0000313" key="2">
    <source>
        <dbReference type="EMBL" id="OCT71820.1"/>
    </source>
</evidence>
<protein>
    <recommendedName>
        <fullName evidence="1">Helix-turn-helix domain-containing protein</fullName>
    </recommendedName>
</protein>
<dbReference type="AlphaFoldDB" id="A0A974CFS6"/>
<dbReference type="CDD" id="cd10442">
    <property type="entry name" value="GIY-YIG_PLEs"/>
    <property type="match status" value="1"/>
</dbReference>
<dbReference type="PANTHER" id="PTHR21301:SF13">
    <property type="match status" value="1"/>
</dbReference>